<dbReference type="Proteomes" id="UP001249240">
    <property type="component" value="Unassembled WGS sequence"/>
</dbReference>
<sequence length="69" mass="7649">MIQKLSTKLQVHLSIPGVEKLKKVTFSNVVENPEEAEIIKLGEIMTELDQDGTLLDGVIITSQSRVTKN</sequence>
<proteinExistence type="predicted"/>
<reference evidence="1" key="1">
    <citation type="submission" date="2023-03" db="EMBL/GenBank/DDBJ databases">
        <authorList>
            <person name="Shen W."/>
            <person name="Cai J."/>
        </authorList>
    </citation>
    <scope>NUCLEOTIDE SEQUENCE</scope>
    <source>
        <strain evidence="1">B646-2</strain>
    </source>
</reference>
<name>A0AAW8SS27_9ENTE</name>
<dbReference type="EMBL" id="JARPXM010000001">
    <property type="protein sequence ID" value="MDT2536853.1"/>
    <property type="molecule type" value="Genomic_DNA"/>
</dbReference>
<dbReference type="RefSeq" id="WP_028021085.1">
    <property type="nucleotide sequence ID" value="NZ_BAAAXM010000029.1"/>
</dbReference>
<gene>
    <name evidence="1" type="ORF">P7D78_01840</name>
</gene>
<comment type="caution">
    <text evidence="1">The sequence shown here is derived from an EMBL/GenBank/DDBJ whole genome shotgun (WGS) entry which is preliminary data.</text>
</comment>
<protein>
    <submittedName>
        <fullName evidence="1">Uncharacterized protein</fullName>
    </submittedName>
</protein>
<dbReference type="AlphaFoldDB" id="A0AAW8SS27"/>
<accession>A0AAW8SS27</accession>
<evidence type="ECO:0000313" key="2">
    <source>
        <dbReference type="Proteomes" id="UP001249240"/>
    </source>
</evidence>
<organism evidence="1 2">
    <name type="scientific">Enterococcus raffinosus</name>
    <dbReference type="NCBI Taxonomy" id="71452"/>
    <lineage>
        <taxon>Bacteria</taxon>
        <taxon>Bacillati</taxon>
        <taxon>Bacillota</taxon>
        <taxon>Bacilli</taxon>
        <taxon>Lactobacillales</taxon>
        <taxon>Enterococcaceae</taxon>
        <taxon>Enterococcus</taxon>
    </lineage>
</organism>
<evidence type="ECO:0000313" key="1">
    <source>
        <dbReference type="EMBL" id="MDT2536853.1"/>
    </source>
</evidence>